<reference evidence="1 2" key="1">
    <citation type="submission" date="2024-10" db="EMBL/GenBank/DDBJ databases">
        <title>Updated reference genomes for cyclostephanoid diatoms.</title>
        <authorList>
            <person name="Roberts W.R."/>
            <person name="Alverson A.J."/>
        </authorList>
    </citation>
    <scope>NUCLEOTIDE SEQUENCE [LARGE SCALE GENOMIC DNA]</scope>
    <source>
        <strain evidence="1 2">AJA010-31</strain>
    </source>
</reference>
<name>A0ABD3NH08_9STRA</name>
<comment type="caution">
    <text evidence="1">The sequence shown here is derived from an EMBL/GenBank/DDBJ whole genome shotgun (WGS) entry which is preliminary data.</text>
</comment>
<dbReference type="AlphaFoldDB" id="A0ABD3NH08"/>
<keyword evidence="2" id="KW-1185">Reference proteome</keyword>
<evidence type="ECO:0000313" key="2">
    <source>
        <dbReference type="Proteomes" id="UP001530400"/>
    </source>
</evidence>
<evidence type="ECO:0000313" key="1">
    <source>
        <dbReference type="EMBL" id="KAL3775189.1"/>
    </source>
</evidence>
<proteinExistence type="predicted"/>
<organism evidence="1 2">
    <name type="scientific">Cyclotella atomus</name>
    <dbReference type="NCBI Taxonomy" id="382360"/>
    <lineage>
        <taxon>Eukaryota</taxon>
        <taxon>Sar</taxon>
        <taxon>Stramenopiles</taxon>
        <taxon>Ochrophyta</taxon>
        <taxon>Bacillariophyta</taxon>
        <taxon>Coscinodiscophyceae</taxon>
        <taxon>Thalassiosirophycidae</taxon>
        <taxon>Stephanodiscales</taxon>
        <taxon>Stephanodiscaceae</taxon>
        <taxon>Cyclotella</taxon>
    </lineage>
</organism>
<dbReference type="EMBL" id="JALLPJ020001164">
    <property type="protein sequence ID" value="KAL3775189.1"/>
    <property type="molecule type" value="Genomic_DNA"/>
</dbReference>
<gene>
    <name evidence="1" type="ORF">ACHAWO_003805</name>
</gene>
<sequence>MTFILKVNKDEKIERWSSIWDNDNEDCLKAFAMLGIDHPKAEDEQMLITRAEGEAFAAMYLKAISDGFLDNSHTEKCRDFVADNVSWDWSDGTKGNRTREEVHDILSKSWGAMLSSWIPVAPVVVVDRNNVFSRCIEHHRWN</sequence>
<accession>A0ABD3NH08</accession>
<dbReference type="Proteomes" id="UP001530400">
    <property type="component" value="Unassembled WGS sequence"/>
</dbReference>
<protein>
    <submittedName>
        <fullName evidence="1">Uncharacterized protein</fullName>
    </submittedName>
</protein>